<keyword evidence="1" id="KW-0812">Transmembrane</keyword>
<keyword evidence="1" id="KW-0472">Membrane</keyword>
<protein>
    <recommendedName>
        <fullName evidence="2">PGG domain-containing protein</fullName>
    </recommendedName>
</protein>
<evidence type="ECO:0000256" key="1">
    <source>
        <dbReference type="SAM" id="Phobius"/>
    </source>
</evidence>
<keyword evidence="4" id="KW-1185">Reference proteome</keyword>
<sequence length="404" mass="44733">MATRLWLKIFTTNMRMKLDKRSQILETLLFTLQLKQIELLKMMSTEDLAKKNKIGCTAFFYAAGSGMVEIVEEAMKGNKDIAMVPGGDGTLPIVRAAALGQRQTVVLLYEKTKGSLTDDECIELLVKLIETDLYAVALRLLKDRPQLATKRDRNEETALHVLARKNLTSSNQNPCGVENVVPKKLAEAINTGGLTPTALFSEKHKELKRKGETWMKDTASSCMIVATLIATIVFAAAITVPGGNKEDTGLPFFRQKASFKIFAVSNVISLVASSVSIVNFLSIVAPRYAEEDFLHLLPRKLLVGFATLFVAIAAMMVVFSATSYIVFKDGSLWIAILAIVISSIPVILFVKQHFLFFYDVLRSTYASHYLIRKGETTTTKHQWKTKLFNGSNLTIPCTSSCSTN</sequence>
<dbReference type="InterPro" id="IPR036770">
    <property type="entry name" value="Ankyrin_rpt-contain_sf"/>
</dbReference>
<dbReference type="PANTHER" id="PTHR24177:SF434">
    <property type="entry name" value="PGG DOMAIN-CONTAINING PROTEIN"/>
    <property type="match status" value="1"/>
</dbReference>
<keyword evidence="1" id="KW-1133">Transmembrane helix</keyword>
<dbReference type="GO" id="GO:0016020">
    <property type="term" value="C:membrane"/>
    <property type="evidence" value="ECO:0007669"/>
    <property type="project" value="TreeGrafter"/>
</dbReference>
<gene>
    <name evidence="3" type="ORF">CUMW_200640</name>
</gene>
<dbReference type="STRING" id="55188.A0A2H5Q6K3"/>
<reference evidence="3 4" key="1">
    <citation type="journal article" date="2017" name="Front. Genet.">
        <title>Draft sequencing of the heterozygous diploid genome of Satsuma (Citrus unshiu Marc.) using a hybrid assembly approach.</title>
        <authorList>
            <person name="Shimizu T."/>
            <person name="Tanizawa Y."/>
            <person name="Mochizuki T."/>
            <person name="Nagasaki H."/>
            <person name="Yoshioka T."/>
            <person name="Toyoda A."/>
            <person name="Fujiyama A."/>
            <person name="Kaminuma E."/>
            <person name="Nakamura Y."/>
        </authorList>
    </citation>
    <scope>NUCLEOTIDE SEQUENCE [LARGE SCALE GENOMIC DNA]</scope>
    <source>
        <strain evidence="4">cv. Miyagawa wase</strain>
    </source>
</reference>
<name>A0A2H5Q6K3_CITUN</name>
<proteinExistence type="predicted"/>
<evidence type="ECO:0000259" key="2">
    <source>
        <dbReference type="Pfam" id="PF13962"/>
    </source>
</evidence>
<dbReference type="InterPro" id="IPR026961">
    <property type="entry name" value="PGG_dom"/>
</dbReference>
<dbReference type="PANTHER" id="PTHR24177">
    <property type="entry name" value="CASKIN"/>
    <property type="match status" value="1"/>
</dbReference>
<feature type="non-terminal residue" evidence="3">
    <location>
        <position position="404"/>
    </location>
</feature>
<feature type="transmembrane region" description="Helical" evidence="1">
    <location>
        <begin position="301"/>
        <end position="326"/>
    </location>
</feature>
<comment type="caution">
    <text evidence="3">The sequence shown here is derived from an EMBL/GenBank/DDBJ whole genome shotgun (WGS) entry which is preliminary data.</text>
</comment>
<accession>A0A2H5Q6K3</accession>
<dbReference type="AlphaFoldDB" id="A0A2H5Q6K3"/>
<feature type="transmembrane region" description="Helical" evidence="1">
    <location>
        <begin position="261"/>
        <end position="281"/>
    </location>
</feature>
<dbReference type="SUPFAM" id="SSF48403">
    <property type="entry name" value="Ankyrin repeat"/>
    <property type="match status" value="1"/>
</dbReference>
<feature type="transmembrane region" description="Helical" evidence="1">
    <location>
        <begin position="218"/>
        <end position="241"/>
    </location>
</feature>
<dbReference type="Pfam" id="PF13962">
    <property type="entry name" value="PGG"/>
    <property type="match status" value="1"/>
</dbReference>
<dbReference type="EMBL" id="BDQV01000231">
    <property type="protein sequence ID" value="GAY60270.1"/>
    <property type="molecule type" value="Genomic_DNA"/>
</dbReference>
<feature type="domain" description="PGG" evidence="2">
    <location>
        <begin position="213"/>
        <end position="326"/>
    </location>
</feature>
<feature type="transmembrane region" description="Helical" evidence="1">
    <location>
        <begin position="332"/>
        <end position="350"/>
    </location>
</feature>
<organism evidence="3 4">
    <name type="scientific">Citrus unshiu</name>
    <name type="common">Satsuma mandarin</name>
    <name type="synonym">Citrus nobilis var. unshiu</name>
    <dbReference type="NCBI Taxonomy" id="55188"/>
    <lineage>
        <taxon>Eukaryota</taxon>
        <taxon>Viridiplantae</taxon>
        <taxon>Streptophyta</taxon>
        <taxon>Embryophyta</taxon>
        <taxon>Tracheophyta</taxon>
        <taxon>Spermatophyta</taxon>
        <taxon>Magnoliopsida</taxon>
        <taxon>eudicotyledons</taxon>
        <taxon>Gunneridae</taxon>
        <taxon>Pentapetalae</taxon>
        <taxon>rosids</taxon>
        <taxon>malvids</taxon>
        <taxon>Sapindales</taxon>
        <taxon>Rutaceae</taxon>
        <taxon>Aurantioideae</taxon>
        <taxon>Citrus</taxon>
    </lineage>
</organism>
<evidence type="ECO:0000313" key="4">
    <source>
        <dbReference type="Proteomes" id="UP000236630"/>
    </source>
</evidence>
<evidence type="ECO:0000313" key="3">
    <source>
        <dbReference type="EMBL" id="GAY60270.1"/>
    </source>
</evidence>
<dbReference type="Gene3D" id="1.25.40.20">
    <property type="entry name" value="Ankyrin repeat-containing domain"/>
    <property type="match status" value="1"/>
</dbReference>
<dbReference type="Proteomes" id="UP000236630">
    <property type="component" value="Unassembled WGS sequence"/>
</dbReference>